<dbReference type="Proteomes" id="UP000026923">
    <property type="component" value="Unassembled WGS sequence"/>
</dbReference>
<dbReference type="AlphaFoldDB" id="A0A061JRY7"/>
<name>A0A061JRY7_STUST</name>
<reference evidence="2 3" key="1">
    <citation type="journal article" date="2013" name="Genome Announc.">
        <title>Draft Genome of the Nitrogen-Fixing Bacterium Pseudomonas stutzeri Strain KOS6 Isolated from Industrial Hydrocarbon Sludge.</title>
        <authorList>
            <person name="Grigoryeva T.V."/>
            <person name="Laikov A.V."/>
            <person name="Naumova R.P."/>
            <person name="Manolov A.I."/>
            <person name="Larin A.K."/>
            <person name="Karpova I.Y."/>
            <person name="Semashko T.A."/>
            <person name="Alexeev D.G."/>
            <person name="Kostryukova E.S."/>
            <person name="Muller R."/>
            <person name="Govorun V.M."/>
        </authorList>
    </citation>
    <scope>NUCLEOTIDE SEQUENCE [LARGE SCALE GENOMIC DNA]</scope>
    <source>
        <strain evidence="2 3">KOS6</strain>
    </source>
</reference>
<accession>A0A061JRY7</accession>
<comment type="caution">
    <text evidence="2">The sequence shown here is derived from an EMBL/GenBank/DDBJ whole genome shotgun (WGS) entry which is preliminary data.</text>
</comment>
<keyword evidence="1" id="KW-0812">Transmembrane</keyword>
<dbReference type="eggNOG" id="ENOG503028Q">
    <property type="taxonomic scope" value="Bacteria"/>
</dbReference>
<keyword evidence="1" id="KW-0472">Membrane</keyword>
<feature type="transmembrane region" description="Helical" evidence="1">
    <location>
        <begin position="33"/>
        <end position="51"/>
    </location>
</feature>
<proteinExistence type="predicted"/>
<dbReference type="HOGENOM" id="CLU_2719347_0_0_6"/>
<protein>
    <submittedName>
        <fullName evidence="2">Uncharacterized protein</fullName>
    </submittedName>
</protein>
<sequence>MKSEAAYYNKNGESNVMNNNAEQQVVALELCRFLAHCLAAIVVVGMLFVGLLGTWHAALNVGVVPLLAIAVCDYLARRKETAVLTADA</sequence>
<evidence type="ECO:0000256" key="1">
    <source>
        <dbReference type="SAM" id="Phobius"/>
    </source>
</evidence>
<keyword evidence="1" id="KW-1133">Transmembrane helix</keyword>
<evidence type="ECO:0000313" key="2">
    <source>
        <dbReference type="EMBL" id="EWC42477.1"/>
    </source>
</evidence>
<evidence type="ECO:0000313" key="3">
    <source>
        <dbReference type="Proteomes" id="UP000026923"/>
    </source>
</evidence>
<dbReference type="OrthoDB" id="6988852at2"/>
<organism evidence="2 3">
    <name type="scientific">Stutzerimonas stutzeri KOS6</name>
    <dbReference type="NCBI Taxonomy" id="1218352"/>
    <lineage>
        <taxon>Bacteria</taxon>
        <taxon>Pseudomonadati</taxon>
        <taxon>Pseudomonadota</taxon>
        <taxon>Gammaproteobacteria</taxon>
        <taxon>Pseudomonadales</taxon>
        <taxon>Pseudomonadaceae</taxon>
        <taxon>Stutzerimonas</taxon>
    </lineage>
</organism>
<gene>
    <name evidence="2" type="ORF">B597_003460</name>
</gene>
<dbReference type="EMBL" id="AMCZ02000003">
    <property type="protein sequence ID" value="EWC42477.1"/>
    <property type="molecule type" value="Genomic_DNA"/>
</dbReference>